<sequence>MAAASEQEFHFPNLGPMEEETAKKAKMAWPRQVAAAPGPPVSLPLEPTGRSSPSRGVWDGRGQERLDTGADGHRHRSHGSHSGWTLVQKDPSWPLACWFLQSEYSGKTSV</sequence>
<dbReference type="AlphaFoldDB" id="A0A218U7I6"/>
<evidence type="ECO:0000313" key="2">
    <source>
        <dbReference type="EMBL" id="OWK49683.1"/>
    </source>
</evidence>
<feature type="region of interest" description="Disordered" evidence="1">
    <location>
        <begin position="1"/>
        <end position="86"/>
    </location>
</feature>
<evidence type="ECO:0000256" key="1">
    <source>
        <dbReference type="SAM" id="MobiDB-lite"/>
    </source>
</evidence>
<comment type="caution">
    <text evidence="2">The sequence shown here is derived from an EMBL/GenBank/DDBJ whole genome shotgun (WGS) entry which is preliminary data.</text>
</comment>
<dbReference type="Proteomes" id="UP000197619">
    <property type="component" value="Unassembled WGS sequence"/>
</dbReference>
<gene>
    <name evidence="2" type="ORF">RLOC_00000142</name>
</gene>
<accession>A0A218U7I6</accession>
<name>A0A218U7I6_9PASE</name>
<dbReference type="EMBL" id="MUZQ01000756">
    <property type="protein sequence ID" value="OWK49683.1"/>
    <property type="molecule type" value="Genomic_DNA"/>
</dbReference>
<organism evidence="2 3">
    <name type="scientific">Lonchura striata</name>
    <name type="common">white-rumped munia</name>
    <dbReference type="NCBI Taxonomy" id="40157"/>
    <lineage>
        <taxon>Eukaryota</taxon>
        <taxon>Metazoa</taxon>
        <taxon>Chordata</taxon>
        <taxon>Craniata</taxon>
        <taxon>Vertebrata</taxon>
        <taxon>Euteleostomi</taxon>
        <taxon>Archelosauria</taxon>
        <taxon>Archosauria</taxon>
        <taxon>Dinosauria</taxon>
        <taxon>Saurischia</taxon>
        <taxon>Theropoda</taxon>
        <taxon>Coelurosauria</taxon>
        <taxon>Aves</taxon>
        <taxon>Neognathae</taxon>
        <taxon>Neoaves</taxon>
        <taxon>Telluraves</taxon>
        <taxon>Australaves</taxon>
        <taxon>Passeriformes</taxon>
        <taxon>Passeroidea</taxon>
        <taxon>Estrildidae</taxon>
        <taxon>Estrildinae</taxon>
        <taxon>Lonchura</taxon>
    </lineage>
</organism>
<evidence type="ECO:0000313" key="3">
    <source>
        <dbReference type="Proteomes" id="UP000197619"/>
    </source>
</evidence>
<proteinExistence type="predicted"/>
<protein>
    <submittedName>
        <fullName evidence="2">Uncharacterized protein</fullName>
    </submittedName>
</protein>
<reference evidence="2 3" key="1">
    <citation type="submission" date="2017-05" db="EMBL/GenBank/DDBJ databases">
        <title>Genome of assembly of the Bengalese finch, Lonchura striata domestica.</title>
        <authorList>
            <person name="Colquitt B.M."/>
            <person name="Brainard M.S."/>
        </authorList>
    </citation>
    <scope>NUCLEOTIDE SEQUENCE [LARGE SCALE GENOMIC DNA]</scope>
    <source>
        <strain evidence="2">White83orange57</strain>
    </source>
</reference>
<feature type="compositionally biased region" description="Basic and acidic residues" evidence="1">
    <location>
        <begin position="61"/>
        <end position="72"/>
    </location>
</feature>
<keyword evidence="3" id="KW-1185">Reference proteome</keyword>